<proteinExistence type="predicted"/>
<dbReference type="Proteomes" id="UP000235619">
    <property type="component" value="Unassembled WGS sequence"/>
</dbReference>
<evidence type="ECO:0000313" key="3">
    <source>
        <dbReference type="Proteomes" id="UP000235619"/>
    </source>
</evidence>
<dbReference type="EMBL" id="PNJD01000258">
    <property type="protein sequence ID" value="PMP96711.1"/>
    <property type="molecule type" value="Genomic_DNA"/>
</dbReference>
<name>A0A2N7QDS4_9BACT</name>
<comment type="caution">
    <text evidence="2">The sequence shown here is derived from an EMBL/GenBank/DDBJ whole genome shotgun (WGS) entry which is preliminary data.</text>
</comment>
<accession>A0A2N7QDS4</accession>
<evidence type="ECO:0000256" key="1">
    <source>
        <dbReference type="SAM" id="Phobius"/>
    </source>
</evidence>
<organism evidence="2 3">
    <name type="scientific">Thermodesulfobacterium geofontis</name>
    <dbReference type="NCBI Taxonomy" id="1295609"/>
    <lineage>
        <taxon>Bacteria</taxon>
        <taxon>Pseudomonadati</taxon>
        <taxon>Thermodesulfobacteriota</taxon>
        <taxon>Thermodesulfobacteria</taxon>
        <taxon>Thermodesulfobacteriales</taxon>
        <taxon>Thermodesulfobacteriaceae</taxon>
        <taxon>Thermodesulfobacterium</taxon>
    </lineage>
</organism>
<evidence type="ECO:0000313" key="2">
    <source>
        <dbReference type="EMBL" id="PMP96711.1"/>
    </source>
</evidence>
<reference evidence="2 3" key="1">
    <citation type="submission" date="2018-01" db="EMBL/GenBank/DDBJ databases">
        <title>Metagenomic assembled genomes from two thermal pools in the Uzon Caldera, Kamchatka, Russia.</title>
        <authorList>
            <person name="Wilkins L."/>
            <person name="Ettinger C."/>
        </authorList>
    </citation>
    <scope>NUCLEOTIDE SEQUENCE [LARGE SCALE GENOMIC DNA]</scope>
    <source>
        <strain evidence="2">ARK-04</strain>
    </source>
</reference>
<gene>
    <name evidence="2" type="ORF">C0169_04305</name>
</gene>
<feature type="transmembrane region" description="Helical" evidence="1">
    <location>
        <begin position="12"/>
        <end position="33"/>
    </location>
</feature>
<evidence type="ECO:0008006" key="4">
    <source>
        <dbReference type="Google" id="ProtNLM"/>
    </source>
</evidence>
<keyword evidence="1" id="KW-1133">Transmembrane helix</keyword>
<sequence length="97" mass="11958">MKTSDIKEIFKENFWGFFTVFILAIFGILNQWIVAKTSSIFWKNLFWHLAGLIGLIFLAIFMDYRKIPFHLVWYFYWFLIFILFILLFFKKRWLNIG</sequence>
<protein>
    <recommendedName>
        <fullName evidence="4">Rod shape-determining protein RodA</fullName>
    </recommendedName>
</protein>
<feature type="transmembrane region" description="Helical" evidence="1">
    <location>
        <begin position="71"/>
        <end position="89"/>
    </location>
</feature>
<keyword evidence="1" id="KW-0472">Membrane</keyword>
<dbReference type="AlphaFoldDB" id="A0A2N7QDS4"/>
<feature type="non-terminal residue" evidence="2">
    <location>
        <position position="97"/>
    </location>
</feature>
<feature type="transmembrane region" description="Helical" evidence="1">
    <location>
        <begin position="45"/>
        <end position="64"/>
    </location>
</feature>
<keyword evidence="1" id="KW-0812">Transmembrane</keyword>